<dbReference type="AlphaFoldDB" id="A0A212FNP9"/>
<dbReference type="EMBL" id="AGBW02004794">
    <property type="protein sequence ID" value="OWR55368.1"/>
    <property type="molecule type" value="Genomic_DNA"/>
</dbReference>
<protein>
    <submittedName>
        <fullName evidence="2">Uncharacterized protein</fullName>
    </submittedName>
</protein>
<organism evidence="2 3">
    <name type="scientific">Danaus plexippus plexippus</name>
    <dbReference type="NCBI Taxonomy" id="278856"/>
    <lineage>
        <taxon>Eukaryota</taxon>
        <taxon>Metazoa</taxon>
        <taxon>Ecdysozoa</taxon>
        <taxon>Arthropoda</taxon>
        <taxon>Hexapoda</taxon>
        <taxon>Insecta</taxon>
        <taxon>Pterygota</taxon>
        <taxon>Neoptera</taxon>
        <taxon>Endopterygota</taxon>
        <taxon>Lepidoptera</taxon>
        <taxon>Glossata</taxon>
        <taxon>Ditrysia</taxon>
        <taxon>Papilionoidea</taxon>
        <taxon>Nymphalidae</taxon>
        <taxon>Danainae</taxon>
        <taxon>Danaini</taxon>
        <taxon>Danaina</taxon>
        <taxon>Danaus</taxon>
        <taxon>Danaus</taxon>
    </lineage>
</organism>
<dbReference type="KEGG" id="dpl:KGM_206163"/>
<proteinExistence type="predicted"/>
<accession>A0A212FNP9</accession>
<reference evidence="2 3" key="1">
    <citation type="journal article" date="2011" name="Cell">
        <title>The monarch butterfly genome yields insights into long-distance migration.</title>
        <authorList>
            <person name="Zhan S."/>
            <person name="Merlin C."/>
            <person name="Boore J.L."/>
            <person name="Reppert S.M."/>
        </authorList>
    </citation>
    <scope>NUCLEOTIDE SEQUENCE [LARGE SCALE GENOMIC DNA]</scope>
    <source>
        <strain evidence="2">F-2</strain>
    </source>
</reference>
<sequence length="75" mass="8480">MSRRVADKDIEQLLATLEDGNISEGGLEDDREDEETFFENAREMIRDLEDEEAEDHEDPTYSAPPLVQDLPGPSS</sequence>
<feature type="compositionally biased region" description="Acidic residues" evidence="1">
    <location>
        <begin position="48"/>
        <end position="57"/>
    </location>
</feature>
<comment type="caution">
    <text evidence="2">The sequence shown here is derived from an EMBL/GenBank/DDBJ whole genome shotgun (WGS) entry which is preliminary data.</text>
</comment>
<name>A0A212FNP9_DANPL</name>
<evidence type="ECO:0000313" key="3">
    <source>
        <dbReference type="Proteomes" id="UP000007151"/>
    </source>
</evidence>
<dbReference type="Proteomes" id="UP000007151">
    <property type="component" value="Unassembled WGS sequence"/>
</dbReference>
<gene>
    <name evidence="2" type="ORF">KGM_206163</name>
</gene>
<dbReference type="InParanoid" id="A0A212FNP9"/>
<feature type="region of interest" description="Disordered" evidence="1">
    <location>
        <begin position="44"/>
        <end position="75"/>
    </location>
</feature>
<keyword evidence="3" id="KW-1185">Reference proteome</keyword>
<evidence type="ECO:0000313" key="2">
    <source>
        <dbReference type="EMBL" id="OWR55368.1"/>
    </source>
</evidence>
<evidence type="ECO:0000256" key="1">
    <source>
        <dbReference type="SAM" id="MobiDB-lite"/>
    </source>
</evidence>